<protein>
    <submittedName>
        <fullName evidence="2">Uncharacterized protein</fullName>
    </submittedName>
</protein>
<comment type="caution">
    <text evidence="2">The sequence shown here is derived from an EMBL/GenBank/DDBJ whole genome shotgun (WGS) entry which is preliminary data.</text>
</comment>
<evidence type="ECO:0000313" key="3">
    <source>
        <dbReference type="Proteomes" id="UP000783213"/>
    </source>
</evidence>
<organism evidence="2 3">
    <name type="scientific">Botrytis deweyae</name>
    <dbReference type="NCBI Taxonomy" id="2478750"/>
    <lineage>
        <taxon>Eukaryota</taxon>
        <taxon>Fungi</taxon>
        <taxon>Dikarya</taxon>
        <taxon>Ascomycota</taxon>
        <taxon>Pezizomycotina</taxon>
        <taxon>Leotiomycetes</taxon>
        <taxon>Helotiales</taxon>
        <taxon>Sclerotiniaceae</taxon>
        <taxon>Botrytis</taxon>
    </lineage>
</organism>
<keyword evidence="3" id="KW-1185">Reference proteome</keyword>
<proteinExistence type="predicted"/>
<feature type="signal peptide" evidence="1">
    <location>
        <begin position="1"/>
        <end position="18"/>
    </location>
</feature>
<keyword evidence="1" id="KW-0732">Signal</keyword>
<name>A0ABQ7I6P4_9HELO</name>
<sequence length="147" mass="16863">MHFTYPLLYFLFLNVTTAHQISYSFRTQNRHVLEPMVKFVKDIQVNLDFITYKDPEIQREASDLLLYGADSLHQMIPSLSLDHANKLLQAVYARVVDQVENLALFSLANRLLEKESDKDTCPKTTTGDEHGMVMVDCPDPLCKTTNL</sequence>
<gene>
    <name evidence="2" type="ORF">EAE98_011234</name>
</gene>
<feature type="chain" id="PRO_5045277863" evidence="1">
    <location>
        <begin position="19"/>
        <end position="147"/>
    </location>
</feature>
<dbReference type="EMBL" id="RCSX01000045">
    <property type="protein sequence ID" value="KAF7915368.1"/>
    <property type="molecule type" value="Genomic_DNA"/>
</dbReference>
<evidence type="ECO:0000313" key="2">
    <source>
        <dbReference type="EMBL" id="KAF7915368.1"/>
    </source>
</evidence>
<dbReference type="GeneID" id="62238005"/>
<dbReference type="Proteomes" id="UP000783213">
    <property type="component" value="Unassembled WGS sequence"/>
</dbReference>
<dbReference type="RefSeq" id="XP_038804860.1">
    <property type="nucleotide sequence ID" value="XM_038958856.1"/>
</dbReference>
<accession>A0ABQ7I6P4</accession>
<reference evidence="2 3" key="1">
    <citation type="journal article" date="2020" name="Genome Biol. Evol.">
        <title>Comparative genomics of Sclerotiniaceae.</title>
        <authorList>
            <person name="Valero Jimenez C.A."/>
            <person name="Steentjes M."/>
            <person name="Scholten O.E."/>
            <person name="Van Kan J.A.L."/>
        </authorList>
    </citation>
    <scope>NUCLEOTIDE SEQUENCE [LARGE SCALE GENOMIC DNA]</scope>
    <source>
        <strain evidence="2 3">B1</strain>
    </source>
</reference>
<evidence type="ECO:0000256" key="1">
    <source>
        <dbReference type="SAM" id="SignalP"/>
    </source>
</evidence>